<name>A0A840C252_9HYPH</name>
<evidence type="ECO:0000313" key="2">
    <source>
        <dbReference type="Proteomes" id="UP000577362"/>
    </source>
</evidence>
<evidence type="ECO:0000313" key="1">
    <source>
        <dbReference type="EMBL" id="MBB4017579.1"/>
    </source>
</evidence>
<dbReference type="AlphaFoldDB" id="A0A840C252"/>
<dbReference type="RefSeq" id="WP_183316896.1">
    <property type="nucleotide sequence ID" value="NZ_JACIEN010000003.1"/>
</dbReference>
<sequence>MPLGRPGDALVVRPLLQERGAREVRVRPLTTEALRFVLANMRAADRGEIGMLRHASGAEALQAELEVVLQPPLGAGWSFHLDDGTPVAIGGGYEKHPGVAFIFLVATDDLPKLRVPIAKWARRVIPFAFKKMPIHRFETTSFAGRRDAHRWLRFLGAEREAVLSRYGRNGEDFYVYRWLRELQN</sequence>
<gene>
    <name evidence="1" type="ORF">GGR16_002613</name>
</gene>
<dbReference type="InterPro" id="IPR016181">
    <property type="entry name" value="Acyl_CoA_acyltransferase"/>
</dbReference>
<dbReference type="EMBL" id="JACIEN010000003">
    <property type="protein sequence ID" value="MBB4017579.1"/>
    <property type="molecule type" value="Genomic_DNA"/>
</dbReference>
<comment type="caution">
    <text evidence="1">The sequence shown here is derived from an EMBL/GenBank/DDBJ whole genome shotgun (WGS) entry which is preliminary data.</text>
</comment>
<proteinExistence type="predicted"/>
<organism evidence="1 2">
    <name type="scientific">Chelatococcus caeni</name>
    <dbReference type="NCBI Taxonomy" id="1348468"/>
    <lineage>
        <taxon>Bacteria</taxon>
        <taxon>Pseudomonadati</taxon>
        <taxon>Pseudomonadota</taxon>
        <taxon>Alphaproteobacteria</taxon>
        <taxon>Hyphomicrobiales</taxon>
        <taxon>Chelatococcaceae</taxon>
        <taxon>Chelatococcus</taxon>
    </lineage>
</organism>
<reference evidence="1 2" key="1">
    <citation type="submission" date="2020-08" db="EMBL/GenBank/DDBJ databases">
        <title>Genomic Encyclopedia of Type Strains, Phase IV (KMG-IV): sequencing the most valuable type-strain genomes for metagenomic binning, comparative biology and taxonomic classification.</title>
        <authorList>
            <person name="Goeker M."/>
        </authorList>
    </citation>
    <scope>NUCLEOTIDE SEQUENCE [LARGE SCALE GENOMIC DNA]</scope>
    <source>
        <strain evidence="1 2">DSM 103737</strain>
    </source>
</reference>
<protein>
    <recommendedName>
        <fullName evidence="3">GNAT family N-acetyltransferase</fullName>
    </recommendedName>
</protein>
<keyword evidence="2" id="KW-1185">Reference proteome</keyword>
<dbReference type="Proteomes" id="UP000577362">
    <property type="component" value="Unassembled WGS sequence"/>
</dbReference>
<evidence type="ECO:0008006" key="3">
    <source>
        <dbReference type="Google" id="ProtNLM"/>
    </source>
</evidence>
<dbReference type="SUPFAM" id="SSF55729">
    <property type="entry name" value="Acyl-CoA N-acyltransferases (Nat)"/>
    <property type="match status" value="1"/>
</dbReference>
<accession>A0A840C252</accession>